<comment type="caution">
    <text evidence="2">The sequence shown here is derived from an EMBL/GenBank/DDBJ whole genome shotgun (WGS) entry which is preliminary data.</text>
</comment>
<dbReference type="Proteomes" id="UP001157974">
    <property type="component" value="Unassembled WGS sequence"/>
</dbReference>
<gene>
    <name evidence="2" type="ORF">NDN08_005193</name>
</gene>
<evidence type="ECO:0000313" key="2">
    <source>
        <dbReference type="EMBL" id="KAJ8908484.1"/>
    </source>
</evidence>
<dbReference type="EMBL" id="JAMWBK010000001">
    <property type="protein sequence ID" value="KAJ8908484.1"/>
    <property type="molecule type" value="Genomic_DNA"/>
</dbReference>
<dbReference type="AlphaFoldDB" id="A0AAV8V2L2"/>
<sequence length="71" mass="8132">MELGKNFVRKILPELKRMNSVKKKEFLVIQETLFPGPFTAADCTPPPVRHVDEVTGNGPLTRGARRYYEED</sequence>
<accession>A0AAV8V2L2</accession>
<protein>
    <submittedName>
        <fullName evidence="2">Uncharacterized protein</fullName>
    </submittedName>
</protein>
<organism evidence="2 3">
    <name type="scientific">Rhodosorus marinus</name>
    <dbReference type="NCBI Taxonomy" id="101924"/>
    <lineage>
        <taxon>Eukaryota</taxon>
        <taxon>Rhodophyta</taxon>
        <taxon>Stylonematophyceae</taxon>
        <taxon>Stylonematales</taxon>
        <taxon>Stylonemataceae</taxon>
        <taxon>Rhodosorus</taxon>
    </lineage>
</organism>
<proteinExistence type="predicted"/>
<reference evidence="2 3" key="1">
    <citation type="journal article" date="2023" name="Nat. Commun.">
        <title>Origin of minicircular mitochondrial genomes in red algae.</title>
        <authorList>
            <person name="Lee Y."/>
            <person name="Cho C.H."/>
            <person name="Lee Y.M."/>
            <person name="Park S.I."/>
            <person name="Yang J.H."/>
            <person name="West J.A."/>
            <person name="Bhattacharya D."/>
            <person name="Yoon H.S."/>
        </authorList>
    </citation>
    <scope>NUCLEOTIDE SEQUENCE [LARGE SCALE GENOMIC DNA]</scope>
    <source>
        <strain evidence="2 3">CCMP1338</strain>
        <tissue evidence="2">Whole cell</tissue>
    </source>
</reference>
<evidence type="ECO:0000256" key="1">
    <source>
        <dbReference type="SAM" id="MobiDB-lite"/>
    </source>
</evidence>
<name>A0AAV8V2L2_9RHOD</name>
<evidence type="ECO:0000313" key="3">
    <source>
        <dbReference type="Proteomes" id="UP001157974"/>
    </source>
</evidence>
<keyword evidence="3" id="KW-1185">Reference proteome</keyword>
<feature type="region of interest" description="Disordered" evidence="1">
    <location>
        <begin position="49"/>
        <end position="71"/>
    </location>
</feature>